<feature type="transmembrane region" description="Helical" evidence="1">
    <location>
        <begin position="46"/>
        <end position="65"/>
    </location>
</feature>
<proteinExistence type="predicted"/>
<evidence type="ECO:0000256" key="1">
    <source>
        <dbReference type="SAM" id="Phobius"/>
    </source>
</evidence>
<feature type="transmembrane region" description="Helical" evidence="1">
    <location>
        <begin position="85"/>
        <end position="111"/>
    </location>
</feature>
<keyword evidence="1" id="KW-0812">Transmembrane</keyword>
<protein>
    <submittedName>
        <fullName evidence="2">Uncharacterized protein</fullName>
    </submittedName>
</protein>
<organism evidence="2 3">
    <name type="scientific">Trueperella pecoris</name>
    <dbReference type="NCBI Taxonomy" id="2733571"/>
    <lineage>
        <taxon>Bacteria</taxon>
        <taxon>Bacillati</taxon>
        <taxon>Actinomycetota</taxon>
        <taxon>Actinomycetes</taxon>
        <taxon>Actinomycetales</taxon>
        <taxon>Actinomycetaceae</taxon>
        <taxon>Trueperella</taxon>
    </lineage>
</organism>
<evidence type="ECO:0000313" key="3">
    <source>
        <dbReference type="Proteomes" id="UP000595053"/>
    </source>
</evidence>
<keyword evidence="1" id="KW-1133">Transmembrane helix</keyword>
<gene>
    <name evidence="2" type="ORF">INS88_06535</name>
</gene>
<evidence type="ECO:0000313" key="2">
    <source>
        <dbReference type="EMBL" id="QOR44948.1"/>
    </source>
</evidence>
<name>A0A7M1QSU6_9ACTO</name>
<dbReference type="Proteomes" id="UP000595053">
    <property type="component" value="Chromosome"/>
</dbReference>
<sequence>MGGNALIRYMLKRIDSTAPPRSRPTLLTAQKALPGGRWIGVLERHATYVCLVAGFPGGIAMVLAVKGLGRYPELRNGESARVGELFIIGTFISILWAAAWAGIAVSANALLAEHLS</sequence>
<dbReference type="AlphaFoldDB" id="A0A7M1QSU6"/>
<keyword evidence="1" id="KW-0472">Membrane</keyword>
<accession>A0A7M1QSU6</accession>
<keyword evidence="3" id="KW-1185">Reference proteome</keyword>
<dbReference type="EMBL" id="CP063213">
    <property type="protein sequence ID" value="QOR44948.1"/>
    <property type="molecule type" value="Genomic_DNA"/>
</dbReference>
<reference evidence="2 3" key="1">
    <citation type="submission" date="2020-10" db="EMBL/GenBank/DDBJ databases">
        <title>Trueperella pecoris sp. nov. isolated from bovine and porcine specimens.</title>
        <authorList>
            <person name="Schoenecker L."/>
            <person name="Schnydrig P."/>
            <person name="Brodard I."/>
            <person name="Thomann A."/>
            <person name="Hemphill A."/>
            <person name="Rodriguez-Campos S."/>
            <person name="Perreten V."/>
            <person name="Jores J."/>
            <person name="Kittl S."/>
        </authorList>
    </citation>
    <scope>NUCLEOTIDE SEQUENCE [LARGE SCALE GENOMIC DNA]</scope>
    <source>
        <strain evidence="2 3">15A0121</strain>
    </source>
</reference>